<dbReference type="InParanoid" id="Q2GYC2"/>
<dbReference type="Proteomes" id="UP000001056">
    <property type="component" value="Unassembled WGS sequence"/>
</dbReference>
<dbReference type="HOGENOM" id="CLU_1421269_0_0_1"/>
<organism evidence="2 3">
    <name type="scientific">Chaetomium globosum (strain ATCC 6205 / CBS 148.51 / DSM 1962 / NBRC 6347 / NRRL 1970)</name>
    <name type="common">Soil fungus</name>
    <dbReference type="NCBI Taxonomy" id="306901"/>
    <lineage>
        <taxon>Eukaryota</taxon>
        <taxon>Fungi</taxon>
        <taxon>Dikarya</taxon>
        <taxon>Ascomycota</taxon>
        <taxon>Pezizomycotina</taxon>
        <taxon>Sordariomycetes</taxon>
        <taxon>Sordariomycetidae</taxon>
        <taxon>Sordariales</taxon>
        <taxon>Chaetomiaceae</taxon>
        <taxon>Chaetomium</taxon>
    </lineage>
</organism>
<sequence length="191" mass="20115">MGAPAFDWRTGASHNQVAEEAHIHPRPGSAGHGVSEEGSFAAPSTASLPSAHTINKRGCLVAFDAVLDSEGLGTKKVVCNRNVESQLLGFERNWSLSGAMSRAGNAPARWRVRSPSRGPVQNRWADGAGRWHGGSVGLACGGREGWMNLRRPRPAPPAGLGEQVERVPALGALAGFTQCGRLASQPKLQLP</sequence>
<proteinExistence type="predicted"/>
<protein>
    <submittedName>
        <fullName evidence="2">Uncharacterized protein</fullName>
    </submittedName>
</protein>
<evidence type="ECO:0000313" key="2">
    <source>
        <dbReference type="EMBL" id="EAQ85779.1"/>
    </source>
</evidence>
<evidence type="ECO:0000256" key="1">
    <source>
        <dbReference type="SAM" id="MobiDB-lite"/>
    </source>
</evidence>
<dbReference type="EMBL" id="CH408033">
    <property type="protein sequence ID" value="EAQ85779.1"/>
    <property type="molecule type" value="Genomic_DNA"/>
</dbReference>
<accession>Q2GYC2</accession>
<gene>
    <name evidence="2" type="ORF">CHGG_07032</name>
</gene>
<feature type="region of interest" description="Disordered" evidence="1">
    <location>
        <begin position="24"/>
        <end position="46"/>
    </location>
</feature>
<dbReference type="GeneID" id="4393226"/>
<evidence type="ECO:0000313" key="3">
    <source>
        <dbReference type="Proteomes" id="UP000001056"/>
    </source>
</evidence>
<reference evidence="3" key="1">
    <citation type="journal article" date="2015" name="Genome Announc.">
        <title>Draft genome sequence of the cellulolytic fungus Chaetomium globosum.</title>
        <authorList>
            <person name="Cuomo C.A."/>
            <person name="Untereiner W.A."/>
            <person name="Ma L.-J."/>
            <person name="Grabherr M."/>
            <person name="Birren B.W."/>
        </authorList>
    </citation>
    <scope>NUCLEOTIDE SEQUENCE [LARGE SCALE GENOMIC DNA]</scope>
    <source>
        <strain evidence="3">ATCC 6205 / CBS 148.51 / DSM 1962 / NBRC 6347 / NRRL 1970</strain>
    </source>
</reference>
<dbReference type="AlphaFoldDB" id="Q2GYC2"/>
<keyword evidence="3" id="KW-1185">Reference proteome</keyword>
<dbReference type="RefSeq" id="XP_001224688.1">
    <property type="nucleotide sequence ID" value="XM_001224687.1"/>
</dbReference>
<name>Q2GYC2_CHAGB</name>
<dbReference type="VEuPathDB" id="FungiDB:CHGG_07032"/>